<gene>
    <name evidence="1" type="ORF">EPZ47_06495</name>
</gene>
<dbReference type="KEGG" id="pvk:EPZ47_06495"/>
<sequence length="63" mass="6759">MGAKPEAVALLKEKDRIAAGVVRSNRQSLAFLRFSIGAAIATGFFCQTTDVIIRADFFSGQVP</sequence>
<protein>
    <submittedName>
        <fullName evidence="1">Uncharacterized protein</fullName>
    </submittedName>
</protein>
<dbReference type="EMBL" id="CP035088">
    <property type="protein sequence ID" value="QBZ88368.1"/>
    <property type="molecule type" value="Genomic_DNA"/>
</dbReference>
<dbReference type="AlphaFoldDB" id="A0A4P7PCU4"/>
<dbReference type="Proteomes" id="UP000296468">
    <property type="component" value="Chromosome"/>
</dbReference>
<evidence type="ECO:0000313" key="2">
    <source>
        <dbReference type="Proteomes" id="UP000296468"/>
    </source>
</evidence>
<organism evidence="1 2">
    <name type="scientific">Pseudomonas viciae</name>
    <dbReference type="NCBI Taxonomy" id="2505979"/>
    <lineage>
        <taxon>Bacteria</taxon>
        <taxon>Pseudomonadati</taxon>
        <taxon>Pseudomonadota</taxon>
        <taxon>Gammaproteobacteria</taxon>
        <taxon>Pseudomonadales</taxon>
        <taxon>Pseudomonadaceae</taxon>
        <taxon>Pseudomonas</taxon>
    </lineage>
</organism>
<proteinExistence type="predicted"/>
<accession>A0A4P7PCU4</accession>
<reference evidence="1 2" key="1">
    <citation type="journal article" date="2019" name="Front. Microbiol.">
        <title>In silico and Genetic Analyses of Cyclic Lipopeptide Synthetic Gene Clusters in Pseudomonas sp. 11K1.</title>
        <authorList>
            <person name="Zhao H."/>
            <person name="Liu Y.P."/>
            <person name="Zhang L.Q."/>
        </authorList>
    </citation>
    <scope>NUCLEOTIDE SEQUENCE [LARGE SCALE GENOMIC DNA]</scope>
    <source>
        <strain evidence="1 2">11K1</strain>
    </source>
</reference>
<name>A0A4P7PCU4_9PSED</name>
<evidence type="ECO:0000313" key="1">
    <source>
        <dbReference type="EMBL" id="QBZ88368.1"/>
    </source>
</evidence>